<evidence type="ECO:0000313" key="2">
    <source>
        <dbReference type="Proteomes" id="UP000514462"/>
    </source>
</evidence>
<keyword evidence="1" id="KW-0614">Plasmid</keyword>
<dbReference type="AlphaFoldDB" id="A0AAP9R1M3"/>
<accession>A0AAP9R1M3</accession>
<protein>
    <submittedName>
        <fullName evidence="1">Uncharacterized protein</fullName>
    </submittedName>
</protein>
<gene>
    <name evidence="1" type="ORF">HV331_25735</name>
</gene>
<sequence length="155" mass="17447">MHDDTLITPENRAAIQKIKREEPLLSAYPVEPGLATSRHSYSVYWLFQAGRNLCIETELQGFTSVDDAGVTAQQYSPALFWSGGSLMLHLSHAHVTMDIRPGQYAVSRLADANRLHLYRHLRLAMPLPALCHRMNDQPFTFIRGFCGPAGEFYVS</sequence>
<dbReference type="Proteomes" id="UP000514462">
    <property type="component" value="Plasmid pRHBSTW-00938_2"/>
</dbReference>
<reference evidence="2" key="1">
    <citation type="submission" date="2020-06" db="EMBL/GenBank/DDBJ databases">
        <title>REHAB project genomes.</title>
        <authorList>
            <person name="Shaw L.P."/>
        </authorList>
    </citation>
    <scope>NUCLEOTIDE SEQUENCE [LARGE SCALE GENOMIC DNA]</scope>
    <source>
        <strain evidence="2">RHBSTW-00938</strain>
        <plasmid evidence="2">prhbstw-00938_2</plasmid>
    </source>
</reference>
<dbReference type="EMBL" id="CP055905">
    <property type="protein sequence ID" value="QMR42917.1"/>
    <property type="molecule type" value="Genomic_DNA"/>
</dbReference>
<proteinExistence type="predicted"/>
<dbReference type="RefSeq" id="WP_182015689.1">
    <property type="nucleotide sequence ID" value="NZ_CP055905.1"/>
</dbReference>
<organism evidence="1 2">
    <name type="scientific">Klebsiella aerogenes</name>
    <name type="common">Enterobacter aerogenes</name>
    <dbReference type="NCBI Taxonomy" id="548"/>
    <lineage>
        <taxon>Bacteria</taxon>
        <taxon>Pseudomonadati</taxon>
        <taxon>Pseudomonadota</taxon>
        <taxon>Gammaproteobacteria</taxon>
        <taxon>Enterobacterales</taxon>
        <taxon>Enterobacteriaceae</taxon>
        <taxon>Klebsiella/Raoultella group</taxon>
        <taxon>Klebsiella</taxon>
    </lineage>
</organism>
<geneLocation type="plasmid" evidence="2">
    <name>prhbstw-00938_2</name>
</geneLocation>
<evidence type="ECO:0000313" key="1">
    <source>
        <dbReference type="EMBL" id="QMR42917.1"/>
    </source>
</evidence>
<name>A0AAP9R1M3_KLEAE</name>